<dbReference type="Proteomes" id="UP001185092">
    <property type="component" value="Unassembled WGS sequence"/>
</dbReference>
<protein>
    <submittedName>
        <fullName evidence="1">Uncharacterized protein</fullName>
    </submittedName>
</protein>
<accession>A0AAE3XTT6</accession>
<dbReference type="EMBL" id="JAVDQD010000014">
    <property type="protein sequence ID" value="MDR6241943.1"/>
    <property type="molecule type" value="Genomic_DNA"/>
</dbReference>
<evidence type="ECO:0000313" key="1">
    <source>
        <dbReference type="EMBL" id="MDR6241943.1"/>
    </source>
</evidence>
<proteinExistence type="predicted"/>
<gene>
    <name evidence="1" type="ORF">HNQ88_005030</name>
</gene>
<organism evidence="1 2">
    <name type="scientific">Aureibacter tunicatorum</name>
    <dbReference type="NCBI Taxonomy" id="866807"/>
    <lineage>
        <taxon>Bacteria</taxon>
        <taxon>Pseudomonadati</taxon>
        <taxon>Bacteroidota</taxon>
        <taxon>Cytophagia</taxon>
        <taxon>Cytophagales</taxon>
        <taxon>Persicobacteraceae</taxon>
        <taxon>Aureibacter</taxon>
    </lineage>
</organism>
<comment type="caution">
    <text evidence="1">The sequence shown here is derived from an EMBL/GenBank/DDBJ whole genome shotgun (WGS) entry which is preliminary data.</text>
</comment>
<name>A0AAE3XTT6_9BACT</name>
<keyword evidence="2" id="KW-1185">Reference proteome</keyword>
<reference evidence="1" key="1">
    <citation type="submission" date="2023-07" db="EMBL/GenBank/DDBJ databases">
        <title>Genomic Encyclopedia of Type Strains, Phase IV (KMG-IV): sequencing the most valuable type-strain genomes for metagenomic binning, comparative biology and taxonomic classification.</title>
        <authorList>
            <person name="Goeker M."/>
        </authorList>
    </citation>
    <scope>NUCLEOTIDE SEQUENCE</scope>
    <source>
        <strain evidence="1">DSM 26174</strain>
    </source>
</reference>
<dbReference type="AlphaFoldDB" id="A0AAE3XTT6"/>
<evidence type="ECO:0000313" key="2">
    <source>
        <dbReference type="Proteomes" id="UP001185092"/>
    </source>
</evidence>
<sequence>MPMYLPSFERVQCHQVKPFCPPLEGVKGEDSTCQNETKLFFEVINFVDK</sequence>